<dbReference type="EMBL" id="JAENHL010000004">
    <property type="protein sequence ID" value="MBK1865129.1"/>
    <property type="molecule type" value="Genomic_DNA"/>
</dbReference>
<proteinExistence type="predicted"/>
<sequence length="253" mass="28078">MPAKPARKKAEPTLALDGNGPIYKQIERAVRGEILSGRWPPGHRIPPEHTLLQWFSTTRATVSKALTKMTEAGLLERRRKQGTIVAQSTESHAVIGFLDIRKEIEAKGREYSYRVLRSAKIVAGPKTAAWPEVPAGTPILHLQAVHSGFGKPEVLEERFINLEAAPDAVHADFEAETPNIWLLARLPCTRLRHSIKAEIATAEQAQQLQIPANGPLLVSRRRTWADALPVTCVKLVYPGERNEFVGEFNPLES</sequence>
<evidence type="ECO:0000313" key="2">
    <source>
        <dbReference type="Proteomes" id="UP000616151"/>
    </source>
</evidence>
<reference evidence="1" key="1">
    <citation type="submission" date="2021-01" db="EMBL/GenBank/DDBJ databases">
        <authorList>
            <person name="Sun Q."/>
        </authorList>
    </citation>
    <scope>NUCLEOTIDE SEQUENCE</scope>
    <source>
        <strain evidence="1">YIM B02566</strain>
    </source>
</reference>
<keyword evidence="2" id="KW-1185">Reference proteome</keyword>
<comment type="caution">
    <text evidence="1">The sequence shown here is derived from an EMBL/GenBank/DDBJ whole genome shotgun (WGS) entry which is preliminary data.</text>
</comment>
<gene>
    <name evidence="1" type="ORF">JHL16_02100</name>
</gene>
<protein>
    <submittedName>
        <fullName evidence="1">UTRA domain-containing protein</fullName>
    </submittedName>
</protein>
<name>A0ACC5QXL9_9HYPH</name>
<accession>A0ACC5QXL9</accession>
<organism evidence="1 2">
    <name type="scientific">Taklimakanibacter albus</name>
    <dbReference type="NCBI Taxonomy" id="2800327"/>
    <lineage>
        <taxon>Bacteria</taxon>
        <taxon>Pseudomonadati</taxon>
        <taxon>Pseudomonadota</taxon>
        <taxon>Alphaproteobacteria</taxon>
        <taxon>Hyphomicrobiales</taxon>
        <taxon>Aestuariivirgaceae</taxon>
        <taxon>Taklimakanibacter</taxon>
    </lineage>
</organism>
<evidence type="ECO:0000313" key="1">
    <source>
        <dbReference type="EMBL" id="MBK1865129.1"/>
    </source>
</evidence>
<dbReference type="Proteomes" id="UP000616151">
    <property type="component" value="Unassembled WGS sequence"/>
</dbReference>